<comment type="caution">
    <text evidence="2">The sequence shown here is derived from an EMBL/GenBank/DDBJ whole genome shotgun (WGS) entry which is preliminary data.</text>
</comment>
<keyword evidence="3" id="KW-1185">Reference proteome</keyword>
<name>A0A9P1HAH1_9PEZI</name>
<keyword evidence="1" id="KW-0472">Membrane</keyword>
<feature type="transmembrane region" description="Helical" evidence="1">
    <location>
        <begin position="99"/>
        <end position="119"/>
    </location>
</feature>
<keyword evidence="1" id="KW-1133">Transmembrane helix</keyword>
<evidence type="ECO:0000256" key="1">
    <source>
        <dbReference type="SAM" id="Phobius"/>
    </source>
</evidence>
<evidence type="ECO:0000313" key="2">
    <source>
        <dbReference type="EMBL" id="CAI4219622.1"/>
    </source>
</evidence>
<dbReference type="EMBL" id="CALLCH030000020">
    <property type="protein sequence ID" value="CAI4219622.1"/>
    <property type="molecule type" value="Genomic_DNA"/>
</dbReference>
<keyword evidence="1" id="KW-0812">Transmembrane</keyword>
<accession>A0A9P1HAH1</accession>
<sequence length="145" mass="16251">MFSRRQPASADALASQETNQPNKLFPFSLSRIRSRTSVGTSEADIEMAPVAPAATMVTTASVRESRVAIIYVPWWFLVWANNRHSVRQNQPYLSRKMHISVEVAMLGVTVLCFIMMLILSRNVDVQYEVGFPYVTTLAALLGMQV</sequence>
<proteinExistence type="predicted"/>
<protein>
    <submittedName>
        <fullName evidence="2">Uncharacterized protein</fullName>
    </submittedName>
</protein>
<dbReference type="Proteomes" id="UP000838763">
    <property type="component" value="Unassembled WGS sequence"/>
</dbReference>
<evidence type="ECO:0000313" key="3">
    <source>
        <dbReference type="Proteomes" id="UP000838763"/>
    </source>
</evidence>
<gene>
    <name evidence="2" type="ORF">PPNO1_LOCUS9175</name>
</gene>
<organism evidence="2 3">
    <name type="scientific">Parascedosporium putredinis</name>
    <dbReference type="NCBI Taxonomy" id="1442378"/>
    <lineage>
        <taxon>Eukaryota</taxon>
        <taxon>Fungi</taxon>
        <taxon>Dikarya</taxon>
        <taxon>Ascomycota</taxon>
        <taxon>Pezizomycotina</taxon>
        <taxon>Sordariomycetes</taxon>
        <taxon>Hypocreomycetidae</taxon>
        <taxon>Microascales</taxon>
        <taxon>Microascaceae</taxon>
        <taxon>Parascedosporium</taxon>
    </lineage>
</organism>
<reference evidence="2" key="1">
    <citation type="submission" date="2022-11" db="EMBL/GenBank/DDBJ databases">
        <authorList>
            <person name="Scott C."/>
            <person name="Bruce N."/>
        </authorList>
    </citation>
    <scope>NUCLEOTIDE SEQUENCE</scope>
</reference>
<dbReference type="AlphaFoldDB" id="A0A9P1HAH1"/>